<gene>
    <name evidence="2" type="ORF">QOZ95_002854</name>
</gene>
<dbReference type="RefSeq" id="WP_152381265.1">
    <property type="nucleotide sequence ID" value="NZ_CP045298.1"/>
</dbReference>
<accession>A0ABU0KZ18</accession>
<sequence length="210" mass="23962">MNALVQEVAPCWRRHDPKGLAQRQHDRNVLQIPMKEHHERYGITGNCFDLAIWLLHEFKKEGIEAYPIGHDLGTTEAHVAVIAKNEDGRRYLCDLGEQWLIPVLVDADHPSFTSERLTGFFPAAEIEVQPHQDTVTILYHRPNGKMSSQKFDLVPLELSSFWKAAEISQNTIKKSPLPGDSNLITNSKRIPWQQRSEEPSTRGMDLFSVT</sequence>
<dbReference type="Proteomes" id="UP001242811">
    <property type="component" value="Unassembled WGS sequence"/>
</dbReference>
<proteinExistence type="predicted"/>
<name>A0ABU0KZ18_9BACL</name>
<feature type="region of interest" description="Disordered" evidence="1">
    <location>
        <begin position="173"/>
        <end position="210"/>
    </location>
</feature>
<evidence type="ECO:0000313" key="3">
    <source>
        <dbReference type="Proteomes" id="UP001242811"/>
    </source>
</evidence>
<reference evidence="2 3" key="1">
    <citation type="submission" date="2023-07" db="EMBL/GenBank/DDBJ databases">
        <title>Genomic Encyclopedia of Type Strains, Phase IV (KMG-IV): sequencing the most valuable type-strain genomes for metagenomic binning, comparative biology and taxonomic classification.</title>
        <authorList>
            <person name="Goeker M."/>
        </authorList>
    </citation>
    <scope>NUCLEOTIDE SEQUENCE [LARGE SCALE GENOMIC DNA]</scope>
    <source>
        <strain evidence="2 3">DSM 14914</strain>
    </source>
</reference>
<comment type="caution">
    <text evidence="2">The sequence shown here is derived from an EMBL/GenBank/DDBJ whole genome shotgun (WGS) entry which is preliminary data.</text>
</comment>
<dbReference type="EMBL" id="JAUSWA010000015">
    <property type="protein sequence ID" value="MDQ0494688.1"/>
    <property type="molecule type" value="Genomic_DNA"/>
</dbReference>
<organism evidence="2 3">
    <name type="scientific">Paenibacillus brasilensis</name>
    <dbReference type="NCBI Taxonomy" id="128574"/>
    <lineage>
        <taxon>Bacteria</taxon>
        <taxon>Bacillati</taxon>
        <taxon>Bacillota</taxon>
        <taxon>Bacilli</taxon>
        <taxon>Bacillales</taxon>
        <taxon>Paenibacillaceae</taxon>
        <taxon>Paenibacillus</taxon>
    </lineage>
</organism>
<dbReference type="SUPFAM" id="SSF54001">
    <property type="entry name" value="Cysteine proteinases"/>
    <property type="match status" value="1"/>
</dbReference>
<keyword evidence="3" id="KW-1185">Reference proteome</keyword>
<evidence type="ECO:0000256" key="1">
    <source>
        <dbReference type="SAM" id="MobiDB-lite"/>
    </source>
</evidence>
<evidence type="ECO:0000313" key="2">
    <source>
        <dbReference type="EMBL" id="MDQ0494688.1"/>
    </source>
</evidence>
<protein>
    <submittedName>
        <fullName evidence="2">Uncharacterized protein</fullName>
    </submittedName>
</protein>
<dbReference type="InterPro" id="IPR038765">
    <property type="entry name" value="Papain-like_cys_pep_sf"/>
</dbReference>